<dbReference type="GO" id="GO:0016020">
    <property type="term" value="C:membrane"/>
    <property type="evidence" value="ECO:0007669"/>
    <property type="project" value="UniProtKB-SubCell"/>
</dbReference>
<keyword evidence="2 6" id="KW-0812">Transmembrane</keyword>
<feature type="transmembrane region" description="Helical" evidence="6">
    <location>
        <begin position="52"/>
        <end position="74"/>
    </location>
</feature>
<dbReference type="AlphaFoldDB" id="A0A5J4W792"/>
<evidence type="ECO:0000259" key="7">
    <source>
        <dbReference type="Pfam" id="PF01490"/>
    </source>
</evidence>
<dbReference type="PANTHER" id="PTHR22950:SF702">
    <property type="entry name" value="AMINO ACID TRANSPORTER PROTEIN"/>
    <property type="match status" value="1"/>
</dbReference>
<evidence type="ECO:0000313" key="9">
    <source>
        <dbReference type="Proteomes" id="UP000324800"/>
    </source>
</evidence>
<dbReference type="OrthoDB" id="513400at2759"/>
<keyword evidence="4 6" id="KW-0472">Membrane</keyword>
<comment type="caution">
    <text evidence="8">The sequence shown here is derived from an EMBL/GenBank/DDBJ whole genome shotgun (WGS) entry which is preliminary data.</text>
</comment>
<evidence type="ECO:0000256" key="4">
    <source>
        <dbReference type="ARBA" id="ARBA00023136"/>
    </source>
</evidence>
<gene>
    <name evidence="8" type="ORF">EZS28_013921</name>
</gene>
<feature type="transmembrane region" description="Helical" evidence="6">
    <location>
        <begin position="291"/>
        <end position="313"/>
    </location>
</feature>
<comment type="subcellular location">
    <subcellularLocation>
        <location evidence="1">Membrane</location>
        <topology evidence="1">Multi-pass membrane protein</topology>
    </subcellularLocation>
</comment>
<evidence type="ECO:0000256" key="1">
    <source>
        <dbReference type="ARBA" id="ARBA00004141"/>
    </source>
</evidence>
<feature type="region of interest" description="Disordered" evidence="5">
    <location>
        <begin position="335"/>
        <end position="371"/>
    </location>
</feature>
<evidence type="ECO:0000256" key="5">
    <source>
        <dbReference type="SAM" id="MobiDB-lite"/>
    </source>
</evidence>
<feature type="transmembrane region" description="Helical" evidence="6">
    <location>
        <begin position="248"/>
        <end position="269"/>
    </location>
</feature>
<evidence type="ECO:0000256" key="6">
    <source>
        <dbReference type="SAM" id="Phobius"/>
    </source>
</evidence>
<accession>A0A5J4W792</accession>
<dbReference type="PANTHER" id="PTHR22950">
    <property type="entry name" value="AMINO ACID TRANSPORTER"/>
    <property type="match status" value="1"/>
</dbReference>
<keyword evidence="3 6" id="KW-1133">Transmembrane helix</keyword>
<feature type="transmembrane region" description="Helical" evidence="6">
    <location>
        <begin position="100"/>
        <end position="124"/>
    </location>
</feature>
<feature type="transmembrane region" description="Helical" evidence="6">
    <location>
        <begin position="616"/>
        <end position="641"/>
    </location>
</feature>
<evidence type="ECO:0000256" key="3">
    <source>
        <dbReference type="ARBA" id="ARBA00022989"/>
    </source>
</evidence>
<dbReference type="InterPro" id="IPR013057">
    <property type="entry name" value="AA_transpt_TM"/>
</dbReference>
<feature type="compositionally biased region" description="Polar residues" evidence="5">
    <location>
        <begin position="454"/>
        <end position="466"/>
    </location>
</feature>
<sequence>MAEIPENQQVVIQQLPEQEQKSTNFFFAVIQLVNSTLGAGMLGIPLCYAKAGIIPSIAMHVFIAVVSWFTFYFLSYSADLTGQYSFGGLAKKVFGPKGTIAVNICALVLLLGIIWAYFILIGSFIPSILRLIGVPATNFFCQNWVIILIVGIFIVQPLSWLRTFSKLKFTSTIGVFAMIFTVIVMIARYISPFDDNVDHSHVQWVRPSPSMIQTFSSLCFAFGCQPNIPEIHNSIKNKSAKKMNRIGVAAVLIVGGFYLIAGIFGYIQFTQMFFDVPSSGNYLTLYSDNDILALIARIASITTVIFCCPMNLFPARGAIIGIYEAYKELRNSRANIQQQSENQEHRDQEMVQQDNADHSEQISNRQSPQIPQVIVLPSTLHERGTNQSGNISTTISSHIISSTTISSHIIQTIHGSNSGEIDVRNRSRLIRDTTHPEREGYSNLDLTAPEQLSDNQVQVQQGEQSNAQYGGQGAQQDAHTAIEDQQIRENDDKEAIAAELIDVPVTVPDYWKDNKIGPFTYGTLRFAGLGSLLTGITCIMAIFLDQVNYVFDFIGSTFAAFICFLIPAWEFFLIIRRPKDYLNENRRCESTDPTEIQRFNQRTAEMQVEAKGCTKWVIISWFVLISGVIFGLSSLAMAIIFDTNIGKSLDW</sequence>
<organism evidence="8 9">
    <name type="scientific">Streblomastix strix</name>
    <dbReference type="NCBI Taxonomy" id="222440"/>
    <lineage>
        <taxon>Eukaryota</taxon>
        <taxon>Metamonada</taxon>
        <taxon>Preaxostyla</taxon>
        <taxon>Oxymonadida</taxon>
        <taxon>Streblomastigidae</taxon>
        <taxon>Streblomastix</taxon>
    </lineage>
</organism>
<feature type="transmembrane region" description="Helical" evidence="6">
    <location>
        <begin position="550"/>
        <end position="575"/>
    </location>
</feature>
<proteinExistence type="predicted"/>
<dbReference type="Pfam" id="PF01490">
    <property type="entry name" value="Aa_trans"/>
    <property type="match status" value="1"/>
</dbReference>
<dbReference type="EMBL" id="SNRW01003182">
    <property type="protein sequence ID" value="KAA6390552.1"/>
    <property type="molecule type" value="Genomic_DNA"/>
</dbReference>
<feature type="transmembrane region" description="Helical" evidence="6">
    <location>
        <begin position="173"/>
        <end position="190"/>
    </location>
</feature>
<feature type="transmembrane region" description="Helical" evidence="6">
    <location>
        <begin position="524"/>
        <end position="544"/>
    </location>
</feature>
<feature type="domain" description="Amino acid transporter transmembrane" evidence="7">
    <location>
        <begin position="24"/>
        <end position="326"/>
    </location>
</feature>
<name>A0A5J4W792_9EUKA</name>
<evidence type="ECO:0000256" key="2">
    <source>
        <dbReference type="ARBA" id="ARBA00022692"/>
    </source>
</evidence>
<dbReference type="Proteomes" id="UP000324800">
    <property type="component" value="Unassembled WGS sequence"/>
</dbReference>
<feature type="compositionally biased region" description="Polar residues" evidence="5">
    <location>
        <begin position="361"/>
        <end position="370"/>
    </location>
</feature>
<feature type="region of interest" description="Disordered" evidence="5">
    <location>
        <begin position="454"/>
        <end position="479"/>
    </location>
</feature>
<feature type="transmembrane region" description="Helical" evidence="6">
    <location>
        <begin position="25"/>
        <end position="46"/>
    </location>
</feature>
<protein>
    <submittedName>
        <fullName evidence="8">Sodium-coupled neutral amino acid transporter</fullName>
    </submittedName>
</protein>
<evidence type="ECO:0000313" key="8">
    <source>
        <dbReference type="EMBL" id="KAA6390552.1"/>
    </source>
</evidence>
<reference evidence="8 9" key="1">
    <citation type="submission" date="2019-03" db="EMBL/GenBank/DDBJ databases">
        <title>Single cell metagenomics reveals metabolic interactions within the superorganism composed of flagellate Streblomastix strix and complex community of Bacteroidetes bacteria on its surface.</title>
        <authorList>
            <person name="Treitli S.C."/>
            <person name="Kolisko M."/>
            <person name="Husnik F."/>
            <person name="Keeling P."/>
            <person name="Hampl V."/>
        </authorList>
    </citation>
    <scope>NUCLEOTIDE SEQUENCE [LARGE SCALE GENOMIC DNA]</scope>
    <source>
        <strain evidence="8">ST1C</strain>
    </source>
</reference>
<feature type="compositionally biased region" description="Basic and acidic residues" evidence="5">
    <location>
        <begin position="342"/>
        <end position="360"/>
    </location>
</feature>
<dbReference type="GO" id="GO:0015179">
    <property type="term" value="F:L-amino acid transmembrane transporter activity"/>
    <property type="evidence" value="ECO:0007669"/>
    <property type="project" value="TreeGrafter"/>
</dbReference>